<dbReference type="GO" id="GO:0015627">
    <property type="term" value="C:type II protein secretion system complex"/>
    <property type="evidence" value="ECO:0007669"/>
    <property type="project" value="InterPro"/>
</dbReference>
<feature type="domain" description="Type II secretion system protein GspB C-terminal" evidence="3">
    <location>
        <begin position="201"/>
        <end position="259"/>
    </location>
</feature>
<dbReference type="Pfam" id="PF16537">
    <property type="entry name" value="T2SSB"/>
    <property type="match status" value="1"/>
</dbReference>
<dbReference type="AlphaFoldDB" id="A0A3B0W4W0"/>
<protein>
    <recommendedName>
        <fullName evidence="3">Type II secretion system protein GspB C-terminal domain-containing protein</fullName>
    </recommendedName>
</protein>
<feature type="region of interest" description="Disordered" evidence="1">
    <location>
        <begin position="76"/>
        <end position="165"/>
    </location>
</feature>
<evidence type="ECO:0000313" key="4">
    <source>
        <dbReference type="EMBL" id="VAW44329.1"/>
    </source>
</evidence>
<keyword evidence="2" id="KW-0812">Transmembrane</keyword>
<name>A0A3B0W4W0_9ZZZZ</name>
<feature type="transmembrane region" description="Helical" evidence="2">
    <location>
        <begin position="40"/>
        <end position="58"/>
    </location>
</feature>
<dbReference type="InterPro" id="IPR032389">
    <property type="entry name" value="GspB_C"/>
</dbReference>
<reference evidence="4" key="1">
    <citation type="submission" date="2018-06" db="EMBL/GenBank/DDBJ databases">
        <authorList>
            <person name="Zhirakovskaya E."/>
        </authorList>
    </citation>
    <scope>NUCLEOTIDE SEQUENCE</scope>
</reference>
<dbReference type="EMBL" id="UOFA01000108">
    <property type="protein sequence ID" value="VAW44329.1"/>
    <property type="molecule type" value="Genomic_DNA"/>
</dbReference>
<evidence type="ECO:0000256" key="2">
    <source>
        <dbReference type="SAM" id="Phobius"/>
    </source>
</evidence>
<organism evidence="4">
    <name type="scientific">hydrothermal vent metagenome</name>
    <dbReference type="NCBI Taxonomy" id="652676"/>
    <lineage>
        <taxon>unclassified sequences</taxon>
        <taxon>metagenomes</taxon>
        <taxon>ecological metagenomes</taxon>
    </lineage>
</organism>
<evidence type="ECO:0000256" key="1">
    <source>
        <dbReference type="SAM" id="MobiDB-lite"/>
    </source>
</evidence>
<keyword evidence="2" id="KW-0472">Membrane</keyword>
<evidence type="ECO:0000259" key="3">
    <source>
        <dbReference type="Pfam" id="PF16537"/>
    </source>
</evidence>
<sequence length="260" mass="29190">MSSIIDALKKSDNNRTTESGANVNQIKFGNEQQPNSRRGFWLLVALLLLVVFGVFAWTQRWHHSAIVQAKSWLGSEPASQLTPEPTTEPTNKLTPPKPNEVKAKSLAVEQAQTDSDSETQQPLEIQPSTSLSNKDDSKIEITAEDETTEDQSVSSNQTDTDQDVTETTELIAEQSRQDLEPTLKQDYLLVHQIDFEIRKNIPPIKLNIHIYDPDPENRMVILNGVKYATGDIIEELVTVEEINQQGVVLKFEGVKFLIPK</sequence>
<keyword evidence="2" id="KW-1133">Transmembrane helix</keyword>
<feature type="compositionally biased region" description="Polar residues" evidence="1">
    <location>
        <begin position="77"/>
        <end position="93"/>
    </location>
</feature>
<accession>A0A3B0W4W0</accession>
<proteinExistence type="predicted"/>
<gene>
    <name evidence="4" type="ORF">MNBD_GAMMA02-530</name>
</gene>
<feature type="compositionally biased region" description="Polar residues" evidence="1">
    <location>
        <begin position="110"/>
        <end position="132"/>
    </location>
</feature>